<evidence type="ECO:0000313" key="2">
    <source>
        <dbReference type="Proteomes" id="UP000064912"/>
    </source>
</evidence>
<gene>
    <name evidence="1" type="ORF">NHU_00872</name>
</gene>
<name>A0A0D6AZG9_RHOSU</name>
<protein>
    <submittedName>
        <fullName evidence="1">Uncharacterized protein</fullName>
    </submittedName>
</protein>
<proteinExistence type="predicted"/>
<accession>A0A0D6AZG9</accession>
<reference evidence="1 2" key="1">
    <citation type="submission" date="2015-02" db="EMBL/GenBank/DDBJ databases">
        <title>Genome sequene of Rhodovulum sulfidophilum DSM 2351.</title>
        <authorList>
            <person name="Nagao N."/>
        </authorList>
    </citation>
    <scope>NUCLEOTIDE SEQUENCE [LARGE SCALE GENOMIC DNA]</scope>
    <source>
        <strain evidence="1 2">DSM 2351</strain>
    </source>
</reference>
<evidence type="ECO:0000313" key="1">
    <source>
        <dbReference type="EMBL" id="BAQ68040.1"/>
    </source>
</evidence>
<dbReference type="Proteomes" id="UP000064912">
    <property type="component" value="Chromosome"/>
</dbReference>
<dbReference type="PATRIC" id="fig|35806.4.peg.893"/>
<dbReference type="AlphaFoldDB" id="A0A0D6AZG9"/>
<dbReference type="EMBL" id="AP014800">
    <property type="protein sequence ID" value="BAQ68040.1"/>
    <property type="molecule type" value="Genomic_DNA"/>
</dbReference>
<organism evidence="1 2">
    <name type="scientific">Rhodovulum sulfidophilum</name>
    <name type="common">Rhodobacter sulfidophilus</name>
    <dbReference type="NCBI Taxonomy" id="35806"/>
    <lineage>
        <taxon>Bacteria</taxon>
        <taxon>Pseudomonadati</taxon>
        <taxon>Pseudomonadota</taxon>
        <taxon>Alphaproteobacteria</taxon>
        <taxon>Rhodobacterales</taxon>
        <taxon>Paracoccaceae</taxon>
        <taxon>Rhodovulum</taxon>
    </lineage>
</organism>
<dbReference type="KEGG" id="rsu:NHU_00872"/>
<sequence length="241" mass="26147">MVADGLLAPQDGLGDITPHFSRESVERLLNGLLRAATSVPATEIPTASCDLQTAARKLVCGAGELVRLILSRRLETVHVDAARRGYAGLRVDVEEAWPHLDGVGVEGFTREALAKRLALTYAAIQVLVDRQDLIAVKSRSVHSRKAALVIPAEAVDDFLKIYMPMRELSDLFGVRANTMAAILKEVGLEPLDLGADAAGRLHLRSEIRQGWPEILRETDFRLALQGKTLPAGISSCPDENV</sequence>